<keyword evidence="12" id="KW-1185">Reference proteome</keyword>
<dbReference type="PANTHER" id="PTHR38042:SF1">
    <property type="entry name" value="UROPORPHYRINOGEN-III SYNTHASE, CHLOROPLASTIC"/>
    <property type="match status" value="1"/>
</dbReference>
<comment type="function">
    <text evidence="6 9">Catalyzes cyclization of the linear tetrapyrrole, hydroxymethylbilane, to the macrocyclic uroporphyrinogen III.</text>
</comment>
<dbReference type="InterPro" id="IPR003754">
    <property type="entry name" value="4pyrrol_synth_uPrphyn_synth"/>
</dbReference>
<comment type="pathway">
    <text evidence="1 9">Porphyrin-containing compound metabolism; protoporphyrin-IX biosynthesis; coproporphyrinogen-III from 5-aminolevulinate: step 3/4.</text>
</comment>
<dbReference type="CDD" id="cd06578">
    <property type="entry name" value="HemD"/>
    <property type="match status" value="1"/>
</dbReference>
<dbReference type="STRING" id="1038856.BBI15_02605"/>
<dbReference type="UniPathway" id="UPA00251">
    <property type="reaction ID" value="UER00320"/>
</dbReference>
<sequence>MCKKKPVIIFTGSRLPREAARLAREKGADVEYLPLIETVVRNTDAPDFSRYGWLIFTSRNSAEAFCKLHPETDAKIAAVGDKTAEMLEQHGYTVDFIPSTFSADVFVQEFPDIAGKERCLFVRGALAKDTILSMPLAIDEWTVYDTVKKRNNAQALARMSDVTIIFASPSAVAAYREAGGNFQGVQTAAIGHITERAIIEAGGEVHFRPETYTYLEIIQTIAKGRCSL</sequence>
<dbReference type="PANTHER" id="PTHR38042">
    <property type="entry name" value="UROPORPHYRINOGEN-III SYNTHASE, CHLOROPLASTIC"/>
    <property type="match status" value="1"/>
</dbReference>
<protein>
    <recommendedName>
        <fullName evidence="7 9">Uroporphyrinogen-III synthase</fullName>
        <ecNumber evidence="3 9">4.2.1.75</ecNumber>
    </recommendedName>
</protein>
<dbReference type="Gene3D" id="3.40.50.10090">
    <property type="match status" value="2"/>
</dbReference>
<evidence type="ECO:0000256" key="5">
    <source>
        <dbReference type="ARBA" id="ARBA00023244"/>
    </source>
</evidence>
<dbReference type="EMBL" id="CP016539">
    <property type="protein sequence ID" value="ANU19175.1"/>
    <property type="molecule type" value="Genomic_DNA"/>
</dbReference>
<dbReference type="SUPFAM" id="SSF69618">
    <property type="entry name" value="HemD-like"/>
    <property type="match status" value="1"/>
</dbReference>
<evidence type="ECO:0000313" key="11">
    <source>
        <dbReference type="EMBL" id="ANU19175.1"/>
    </source>
</evidence>
<dbReference type="Pfam" id="PF02602">
    <property type="entry name" value="HEM4"/>
    <property type="match status" value="1"/>
</dbReference>
<dbReference type="GO" id="GO:0006780">
    <property type="term" value="P:uroporphyrinogen III biosynthetic process"/>
    <property type="evidence" value="ECO:0007669"/>
    <property type="project" value="UniProtKB-UniRule"/>
</dbReference>
<evidence type="ECO:0000313" key="12">
    <source>
        <dbReference type="Proteomes" id="UP000092650"/>
    </source>
</evidence>
<keyword evidence="4 9" id="KW-0456">Lyase</keyword>
<evidence type="ECO:0000256" key="2">
    <source>
        <dbReference type="ARBA" id="ARBA00008133"/>
    </source>
</evidence>
<keyword evidence="5 9" id="KW-0627">Porphyrin biosynthesis</keyword>
<evidence type="ECO:0000259" key="10">
    <source>
        <dbReference type="Pfam" id="PF02602"/>
    </source>
</evidence>
<evidence type="ECO:0000256" key="7">
    <source>
        <dbReference type="ARBA" id="ARBA00040167"/>
    </source>
</evidence>
<dbReference type="GO" id="GO:0006782">
    <property type="term" value="P:protoporphyrinogen IX biosynthetic process"/>
    <property type="evidence" value="ECO:0007669"/>
    <property type="project" value="UniProtKB-UniRule"/>
</dbReference>
<accession>A0A1C7E663</accession>
<dbReference type="GO" id="GO:0004852">
    <property type="term" value="F:uroporphyrinogen-III synthase activity"/>
    <property type="evidence" value="ECO:0007669"/>
    <property type="project" value="UniProtKB-UniRule"/>
</dbReference>
<reference evidence="11" key="1">
    <citation type="submission" date="2016-10" db="EMBL/GenBank/DDBJ databases">
        <authorList>
            <person name="See-Too W.S."/>
        </authorList>
    </citation>
    <scope>NUCLEOTIDE SEQUENCE [LARGE SCALE GENOMIC DNA]</scope>
    <source>
        <strain evidence="11">DSM 23997</strain>
    </source>
</reference>
<dbReference type="EC" id="4.2.1.75" evidence="3 9"/>
<dbReference type="KEGG" id="ppla:BBI15_02605"/>
<evidence type="ECO:0000256" key="3">
    <source>
        <dbReference type="ARBA" id="ARBA00013109"/>
    </source>
</evidence>
<organism evidence="11 12">
    <name type="scientific">Planococcus plakortidis</name>
    <dbReference type="NCBI Taxonomy" id="1038856"/>
    <lineage>
        <taxon>Bacteria</taxon>
        <taxon>Bacillati</taxon>
        <taxon>Bacillota</taxon>
        <taxon>Bacilli</taxon>
        <taxon>Bacillales</taxon>
        <taxon>Caryophanaceae</taxon>
        <taxon>Planococcus</taxon>
    </lineage>
</organism>
<dbReference type="Proteomes" id="UP000092650">
    <property type="component" value="Chromosome"/>
</dbReference>
<evidence type="ECO:0000256" key="9">
    <source>
        <dbReference type="RuleBase" id="RU366031"/>
    </source>
</evidence>
<evidence type="ECO:0000256" key="8">
    <source>
        <dbReference type="ARBA" id="ARBA00048617"/>
    </source>
</evidence>
<feature type="domain" description="Tetrapyrrole biosynthesis uroporphyrinogen III synthase" evidence="10">
    <location>
        <begin position="19"/>
        <end position="214"/>
    </location>
</feature>
<comment type="catalytic activity">
    <reaction evidence="8 9">
        <text>hydroxymethylbilane = uroporphyrinogen III + H2O</text>
        <dbReference type="Rhea" id="RHEA:18965"/>
        <dbReference type="ChEBI" id="CHEBI:15377"/>
        <dbReference type="ChEBI" id="CHEBI:57308"/>
        <dbReference type="ChEBI" id="CHEBI:57845"/>
        <dbReference type="EC" id="4.2.1.75"/>
    </reaction>
</comment>
<proteinExistence type="inferred from homology"/>
<dbReference type="InterPro" id="IPR036108">
    <property type="entry name" value="4pyrrol_syn_uPrphyn_synt_sf"/>
</dbReference>
<dbReference type="InterPro" id="IPR039793">
    <property type="entry name" value="UROS/Hem4"/>
</dbReference>
<comment type="similarity">
    <text evidence="2 9">Belongs to the uroporphyrinogen-III synthase family.</text>
</comment>
<evidence type="ECO:0000256" key="6">
    <source>
        <dbReference type="ARBA" id="ARBA00037589"/>
    </source>
</evidence>
<dbReference type="AlphaFoldDB" id="A0A1C7E663"/>
<dbReference type="OrthoDB" id="9815856at2"/>
<evidence type="ECO:0000256" key="4">
    <source>
        <dbReference type="ARBA" id="ARBA00023239"/>
    </source>
</evidence>
<gene>
    <name evidence="11" type="ORF">BBI15_02605</name>
</gene>
<evidence type="ECO:0000256" key="1">
    <source>
        <dbReference type="ARBA" id="ARBA00004772"/>
    </source>
</evidence>
<name>A0A1C7E663_9BACL</name>